<name>A0A1J1IXY9_9DIPT</name>
<keyword evidence="1" id="KW-0479">Metal-binding</keyword>
<dbReference type="PANTHER" id="PTHR23235">
    <property type="entry name" value="KRUEPPEL-LIKE TRANSCRIPTION FACTOR"/>
    <property type="match status" value="1"/>
</dbReference>
<evidence type="ECO:0000256" key="3">
    <source>
        <dbReference type="ARBA" id="ARBA00022833"/>
    </source>
</evidence>
<dbReference type="AlphaFoldDB" id="A0A1J1IXY9"/>
<evidence type="ECO:0000313" key="6">
    <source>
        <dbReference type="Proteomes" id="UP000183832"/>
    </source>
</evidence>
<keyword evidence="6" id="KW-1185">Reference proteome</keyword>
<dbReference type="SUPFAM" id="SSF57667">
    <property type="entry name" value="beta-beta-alpha zinc fingers"/>
    <property type="match status" value="1"/>
</dbReference>
<evidence type="ECO:0000313" key="5">
    <source>
        <dbReference type="EMBL" id="CRL04952.1"/>
    </source>
</evidence>
<sequence>MSSPSLQGSASLREMEEILKRRKQNDDQTLVSTNMSANNSDLLNCFMPGANVFSPQFLANQTAAAVALMTWPIQLRAQLASAIRLPNHSNLFGSWPPLPTSLGSHEMTNKVNKTAKQNKVQCVNDSQIVSTTSDLLPQRKTAKRKQQPETIKRLNPLKVHTEQLSPVPKNLLSPSDTATEITTAFSNTAKDPTKDKLKAHMLIHNGEKPFGCGHCQSKFRRRHHLMSHKCGTPNALSPAESPLTFDHKSNCSEMSDESLDLNKAREGFEKCQQLLGNMQSLSKSRLPVNSNNNSAKINLLDVLKQNQSQKLRNFSHFFGLPVVVPEQTEPEDLSLHSPRSRVSTDDLDDIDDASVMYLKSHQLNDYNDNERSKTVQ</sequence>
<dbReference type="STRING" id="568069.A0A1J1IXY9"/>
<dbReference type="Gene3D" id="3.30.160.60">
    <property type="entry name" value="Classic Zinc Finger"/>
    <property type="match status" value="1"/>
</dbReference>
<protein>
    <submittedName>
        <fullName evidence="5">CLUMA_CG018270, isoform A</fullName>
    </submittedName>
</protein>
<feature type="region of interest" description="Disordered" evidence="4">
    <location>
        <begin position="328"/>
        <end position="348"/>
    </location>
</feature>
<dbReference type="PANTHER" id="PTHR23235:SF120">
    <property type="entry name" value="KRUPPEL-LIKE FACTOR 15"/>
    <property type="match status" value="1"/>
</dbReference>
<dbReference type="EMBL" id="CVRI01000064">
    <property type="protein sequence ID" value="CRL04952.1"/>
    <property type="molecule type" value="Genomic_DNA"/>
</dbReference>
<organism evidence="5 6">
    <name type="scientific">Clunio marinus</name>
    <dbReference type="NCBI Taxonomy" id="568069"/>
    <lineage>
        <taxon>Eukaryota</taxon>
        <taxon>Metazoa</taxon>
        <taxon>Ecdysozoa</taxon>
        <taxon>Arthropoda</taxon>
        <taxon>Hexapoda</taxon>
        <taxon>Insecta</taxon>
        <taxon>Pterygota</taxon>
        <taxon>Neoptera</taxon>
        <taxon>Endopterygota</taxon>
        <taxon>Diptera</taxon>
        <taxon>Nematocera</taxon>
        <taxon>Chironomoidea</taxon>
        <taxon>Chironomidae</taxon>
        <taxon>Clunio</taxon>
    </lineage>
</organism>
<dbReference type="InterPro" id="IPR036236">
    <property type="entry name" value="Znf_C2H2_sf"/>
</dbReference>
<keyword evidence="3" id="KW-0862">Zinc</keyword>
<reference evidence="5 6" key="1">
    <citation type="submission" date="2015-04" db="EMBL/GenBank/DDBJ databases">
        <authorList>
            <person name="Syromyatnikov M.Y."/>
            <person name="Popov V.N."/>
        </authorList>
    </citation>
    <scope>NUCLEOTIDE SEQUENCE [LARGE SCALE GENOMIC DNA]</scope>
</reference>
<dbReference type="OrthoDB" id="654211at2759"/>
<keyword evidence="2" id="KW-0863">Zinc-finger</keyword>
<dbReference type="Proteomes" id="UP000183832">
    <property type="component" value="Unassembled WGS sequence"/>
</dbReference>
<accession>A0A1J1IXY9</accession>
<gene>
    <name evidence="5" type="primary">similar to Protein krueppel</name>
    <name evidence="5" type="ORF">CLUMA_CG018270</name>
</gene>
<dbReference type="GO" id="GO:0000981">
    <property type="term" value="F:DNA-binding transcription factor activity, RNA polymerase II-specific"/>
    <property type="evidence" value="ECO:0007669"/>
    <property type="project" value="TreeGrafter"/>
</dbReference>
<evidence type="ECO:0000256" key="2">
    <source>
        <dbReference type="ARBA" id="ARBA00022771"/>
    </source>
</evidence>
<evidence type="ECO:0000256" key="1">
    <source>
        <dbReference type="ARBA" id="ARBA00022723"/>
    </source>
</evidence>
<proteinExistence type="predicted"/>
<evidence type="ECO:0000256" key="4">
    <source>
        <dbReference type="SAM" id="MobiDB-lite"/>
    </source>
</evidence>
<dbReference type="GO" id="GO:0008270">
    <property type="term" value="F:zinc ion binding"/>
    <property type="evidence" value="ECO:0007669"/>
    <property type="project" value="UniProtKB-KW"/>
</dbReference>
<dbReference type="GO" id="GO:0000978">
    <property type="term" value="F:RNA polymerase II cis-regulatory region sequence-specific DNA binding"/>
    <property type="evidence" value="ECO:0007669"/>
    <property type="project" value="TreeGrafter"/>
</dbReference>